<dbReference type="PANTHER" id="PTHR30231">
    <property type="entry name" value="DNA POLYMERASE III SUBUNIT EPSILON"/>
    <property type="match status" value="1"/>
</dbReference>
<accession>A0A5D6W8Y2</accession>
<dbReference type="PANTHER" id="PTHR30231:SF42">
    <property type="entry name" value="EXONUCLEASE"/>
    <property type="match status" value="1"/>
</dbReference>
<dbReference type="InterPro" id="IPR012337">
    <property type="entry name" value="RNaseH-like_sf"/>
</dbReference>
<dbReference type="GO" id="GO:0003676">
    <property type="term" value="F:nucleic acid binding"/>
    <property type="evidence" value="ECO:0007669"/>
    <property type="project" value="InterPro"/>
</dbReference>
<dbReference type="FunFam" id="3.30.420.10:FF:000045">
    <property type="entry name" value="3'-5' exonuclease DinG"/>
    <property type="match status" value="1"/>
</dbReference>
<protein>
    <submittedName>
        <fullName evidence="3">3'-5' exonuclease</fullName>
    </submittedName>
</protein>
<evidence type="ECO:0000259" key="2">
    <source>
        <dbReference type="SMART" id="SM00479"/>
    </source>
</evidence>
<reference evidence="3 4" key="1">
    <citation type="submission" date="2019-08" db="EMBL/GenBank/DDBJ databases">
        <title>Selenomonas sp. mPRGC5 and Selenomonas sp. mPRGC8 isolated from ruminal fluid of dairy goat (Capra hircus).</title>
        <authorList>
            <person name="Poothong S."/>
            <person name="Nuengjamnong C."/>
            <person name="Tanasupawat S."/>
        </authorList>
    </citation>
    <scope>NUCLEOTIDE SEQUENCE [LARGE SCALE GENOMIC DNA]</scope>
    <source>
        <strain evidence="4">mPRGC5</strain>
    </source>
</reference>
<keyword evidence="1 3" id="KW-0540">Nuclease</keyword>
<evidence type="ECO:0000256" key="1">
    <source>
        <dbReference type="ARBA" id="ARBA00022839"/>
    </source>
</evidence>
<dbReference type="EMBL" id="VTOY01000003">
    <property type="protein sequence ID" value="TYZ23435.1"/>
    <property type="molecule type" value="Genomic_DNA"/>
</dbReference>
<keyword evidence="4" id="KW-1185">Reference proteome</keyword>
<dbReference type="GO" id="GO:0008408">
    <property type="term" value="F:3'-5' exonuclease activity"/>
    <property type="evidence" value="ECO:0007669"/>
    <property type="project" value="TreeGrafter"/>
</dbReference>
<proteinExistence type="predicted"/>
<dbReference type="GO" id="GO:0005829">
    <property type="term" value="C:cytosol"/>
    <property type="evidence" value="ECO:0007669"/>
    <property type="project" value="TreeGrafter"/>
</dbReference>
<keyword evidence="1 3" id="KW-0378">Hydrolase</keyword>
<evidence type="ECO:0000313" key="4">
    <source>
        <dbReference type="Proteomes" id="UP000323646"/>
    </source>
</evidence>
<dbReference type="RefSeq" id="WP_149171182.1">
    <property type="nucleotide sequence ID" value="NZ_VTOY01000003.1"/>
</dbReference>
<evidence type="ECO:0000313" key="3">
    <source>
        <dbReference type="EMBL" id="TYZ23435.1"/>
    </source>
</evidence>
<keyword evidence="1 3" id="KW-0269">Exonuclease</keyword>
<dbReference type="CDD" id="cd06130">
    <property type="entry name" value="DNA_pol_III_epsilon_like"/>
    <property type="match status" value="1"/>
</dbReference>
<comment type="caution">
    <text evidence="3">The sequence shown here is derived from an EMBL/GenBank/DDBJ whole genome shotgun (WGS) entry which is preliminary data.</text>
</comment>
<dbReference type="Proteomes" id="UP000323646">
    <property type="component" value="Unassembled WGS sequence"/>
</dbReference>
<dbReference type="Gene3D" id="3.30.420.10">
    <property type="entry name" value="Ribonuclease H-like superfamily/Ribonuclease H"/>
    <property type="match status" value="1"/>
</dbReference>
<organism evidence="3 4">
    <name type="scientific">Selenomonas ruminis</name>
    <dbReference type="NCBI Taxonomy" id="2593411"/>
    <lineage>
        <taxon>Bacteria</taxon>
        <taxon>Bacillati</taxon>
        <taxon>Bacillota</taxon>
        <taxon>Negativicutes</taxon>
        <taxon>Selenomonadales</taxon>
        <taxon>Selenomonadaceae</taxon>
        <taxon>Selenomonas</taxon>
    </lineage>
</organism>
<dbReference type="Pfam" id="PF00929">
    <property type="entry name" value="RNase_T"/>
    <property type="match status" value="1"/>
</dbReference>
<dbReference type="InterPro" id="IPR036397">
    <property type="entry name" value="RNaseH_sf"/>
</dbReference>
<feature type="domain" description="Exonuclease" evidence="2">
    <location>
        <begin position="3"/>
        <end position="167"/>
    </location>
</feature>
<dbReference type="SMART" id="SM00479">
    <property type="entry name" value="EXOIII"/>
    <property type="match status" value="1"/>
</dbReference>
<dbReference type="AlphaFoldDB" id="A0A5D6W8Y2"/>
<sequence>MMNFAAIDFETATASRDSACSVAVVEVKDGKLYDSYYTLIQPPANRYNYFNTRIHGITREDTADAPVFAQIWPELLTHLEGRIVVAHNARFDMGVLGACLAKSGLPNPDFAYCDTVAIARKVWPDLENHKLNTVGDFLQIAFNHHNALDDARTCACIPMAAGKEMSTDSLEALVQELGVAVQQFGIRKGYKR</sequence>
<dbReference type="InterPro" id="IPR013520">
    <property type="entry name" value="Ribonucl_H"/>
</dbReference>
<dbReference type="OrthoDB" id="9776650at2"/>
<name>A0A5D6W8Y2_9FIRM</name>
<dbReference type="SUPFAM" id="SSF53098">
    <property type="entry name" value="Ribonuclease H-like"/>
    <property type="match status" value="1"/>
</dbReference>
<gene>
    <name evidence="3" type="ORF">FZ040_06020</name>
</gene>